<dbReference type="Pfam" id="PF20256">
    <property type="entry name" value="MoCoBD_2"/>
    <property type="match status" value="2"/>
</dbReference>
<dbReference type="PROSITE" id="PS51318">
    <property type="entry name" value="TAT"/>
    <property type="match status" value="1"/>
</dbReference>
<dbReference type="InterPro" id="IPR046867">
    <property type="entry name" value="AldOxase/xan_DH_MoCoBD2"/>
</dbReference>
<name>A0ABT8RS23_9FLAO</name>
<dbReference type="RefSeq" id="WP_304436538.1">
    <property type="nucleotide sequence ID" value="NZ_JAUKUC010000001.1"/>
</dbReference>
<reference evidence="3" key="2">
    <citation type="submission" date="2023-06" db="EMBL/GenBank/DDBJ databases">
        <authorList>
            <person name="Lucena T."/>
            <person name="Sun Q."/>
        </authorList>
    </citation>
    <scope>NUCLEOTIDE SEQUENCE</scope>
    <source>
        <strain evidence="3">CECT 8869</strain>
    </source>
</reference>
<gene>
    <name evidence="3" type="ORF">Q2T41_13760</name>
</gene>
<reference evidence="3" key="1">
    <citation type="journal article" date="2014" name="Int. J. Syst. Evol. Microbiol.">
        <title>Complete genome of a new Firmicutes species belonging to the dominant human colonic microbiota ('Ruminococcus bicirculans') reveals two chromosomes and a selective capacity to utilize plant glucans.</title>
        <authorList>
            <consortium name="NISC Comparative Sequencing Program"/>
            <person name="Wegmann U."/>
            <person name="Louis P."/>
            <person name="Goesmann A."/>
            <person name="Henrissat B."/>
            <person name="Duncan S.H."/>
            <person name="Flint H.J."/>
        </authorList>
    </citation>
    <scope>NUCLEOTIDE SEQUENCE</scope>
    <source>
        <strain evidence="3">CECT 8869</strain>
    </source>
</reference>
<dbReference type="InterPro" id="IPR052516">
    <property type="entry name" value="N-heterocyclic_Hydroxylase"/>
</dbReference>
<dbReference type="Pfam" id="PF02738">
    <property type="entry name" value="MoCoBD_1"/>
    <property type="match status" value="1"/>
</dbReference>
<dbReference type="PIRSF" id="PIRSF036389">
    <property type="entry name" value="IOR_B"/>
    <property type="match status" value="1"/>
</dbReference>
<dbReference type="PANTHER" id="PTHR47495">
    <property type="entry name" value="ALDEHYDE DEHYDROGENASE"/>
    <property type="match status" value="1"/>
</dbReference>
<dbReference type="Proteomes" id="UP001168579">
    <property type="component" value="Unassembled WGS sequence"/>
</dbReference>
<dbReference type="SMART" id="SM01008">
    <property type="entry name" value="Ald_Xan_dh_C"/>
    <property type="match status" value="1"/>
</dbReference>
<dbReference type="EMBL" id="JAUKUC010000001">
    <property type="protein sequence ID" value="MDO1513725.1"/>
    <property type="molecule type" value="Genomic_DNA"/>
</dbReference>
<evidence type="ECO:0000313" key="4">
    <source>
        <dbReference type="Proteomes" id="UP001168579"/>
    </source>
</evidence>
<dbReference type="Gene3D" id="3.90.1170.50">
    <property type="entry name" value="Aldehyde oxidase/xanthine dehydrogenase, a/b hammerhead"/>
    <property type="match status" value="1"/>
</dbReference>
<protein>
    <submittedName>
        <fullName evidence="3">Molybdopterin-dependent oxidoreductase</fullName>
    </submittedName>
</protein>
<feature type="domain" description="Aldehyde oxidase/xanthine dehydrogenase a/b hammerhead" evidence="2">
    <location>
        <begin position="210"/>
        <end position="305"/>
    </location>
</feature>
<evidence type="ECO:0000313" key="3">
    <source>
        <dbReference type="EMBL" id="MDO1513725.1"/>
    </source>
</evidence>
<dbReference type="PROSITE" id="PS51257">
    <property type="entry name" value="PROKAR_LIPOPROTEIN"/>
    <property type="match status" value="1"/>
</dbReference>
<evidence type="ECO:0000256" key="1">
    <source>
        <dbReference type="SAM" id="SignalP"/>
    </source>
</evidence>
<dbReference type="InterPro" id="IPR008274">
    <property type="entry name" value="AldOxase/xan_DH_MoCoBD1"/>
</dbReference>
<dbReference type="PANTHER" id="PTHR47495:SF3">
    <property type="entry name" value="BLR6219 PROTEIN"/>
    <property type="match status" value="1"/>
</dbReference>
<dbReference type="InterPro" id="IPR006311">
    <property type="entry name" value="TAT_signal"/>
</dbReference>
<proteinExistence type="predicted"/>
<feature type="chain" id="PRO_5046156051" evidence="1">
    <location>
        <begin position="33"/>
        <end position="744"/>
    </location>
</feature>
<dbReference type="SUPFAM" id="SSF56003">
    <property type="entry name" value="Molybdenum cofactor-binding domain"/>
    <property type="match status" value="2"/>
</dbReference>
<feature type="signal peptide" evidence="1">
    <location>
        <begin position="1"/>
        <end position="32"/>
    </location>
</feature>
<dbReference type="InterPro" id="IPR037165">
    <property type="entry name" value="AldOxase/xan_DH_Mopterin-bd_sf"/>
</dbReference>
<organism evidence="3 4">
    <name type="scientific">Maribacter confluentis</name>
    <dbReference type="NCBI Taxonomy" id="1656093"/>
    <lineage>
        <taxon>Bacteria</taxon>
        <taxon>Pseudomonadati</taxon>
        <taxon>Bacteroidota</taxon>
        <taxon>Flavobacteriia</taxon>
        <taxon>Flavobacteriales</taxon>
        <taxon>Flavobacteriaceae</taxon>
        <taxon>Maribacter</taxon>
    </lineage>
</organism>
<sequence>MSTVKTKIGRRSFLKNSALAGGGMMLSFSWLASCKMTPEEVNSLPKEWFKINGYLKIGDNGQVTIMSPNPEGGQNVKTSMPMIVAEELDVDWERVIVEQAPLDTDSFSFQFLGGSQAIRRGWTGLRMAGASARQMLRAAAASAWNVPVEEITTKSGVLYHSGSNKSAAYEEMASAASTLAVPEEVELKAIEDFGIIGTSRKNVDGKKIVTGKPLFSIDTYEEGMLTSMIVHPPAFGMKLKSFDDTVARAMPGIHDIFTLKVLEDEYERQHFDTCTFLEVIAVVGNTTWEVLNAKKALQVEWEPFETYTEQRQPFRGPKQTLTIPAGLENTEEHRAKMMEMLSEKPQTVRRDGNPEQAFQNAEKIIERTYTAPFLVHNCMEPMNFFANVTDTKADLKGPLQKPELTEHAISERLGLPIENIDIQMTRLGGGYGRRSYAHWLIEVALISQKMKAPVKLVYSREDDMTGGIYRSTYQVKYRAALNKENELTAVHVNAGGIPESPLYADRFPAGAVENYIAESWEVNSNITIGSFRAPRSNFMASAEQSFLDEVAEEAGKDPIEFRLELLEKARTNPVGERNDYDPERYAGVLRMVRDKSNWGKVPDGMSRGVSAYFCHNSYAAQVLDMKWENNQPIIDKVTCAIDCGIVVNPDAAKNLCEGGIVDGIGNALYGEQTFRDGVPGKSNFDTYRMIRMSEAPKEIAVHFVESDIDPTGLGEPTFPPIFAALANAMYKATGKRHYDQPYLS</sequence>
<dbReference type="InterPro" id="IPR000674">
    <property type="entry name" value="Ald_Oxase/Xan_DH_a/b"/>
</dbReference>
<dbReference type="Gene3D" id="3.30.365.10">
    <property type="entry name" value="Aldehyde oxidase/xanthine dehydrogenase, molybdopterin binding domain"/>
    <property type="match status" value="4"/>
</dbReference>
<comment type="caution">
    <text evidence="3">The sequence shown here is derived from an EMBL/GenBank/DDBJ whole genome shotgun (WGS) entry which is preliminary data.</text>
</comment>
<evidence type="ECO:0000259" key="2">
    <source>
        <dbReference type="SMART" id="SM01008"/>
    </source>
</evidence>
<dbReference type="InterPro" id="IPR012368">
    <property type="entry name" value="OxRdtase_Mopterin-bd_su_IorB"/>
</dbReference>
<accession>A0ABT8RS23</accession>
<keyword evidence="4" id="KW-1185">Reference proteome</keyword>
<keyword evidence="1" id="KW-0732">Signal</keyword>